<keyword evidence="1" id="KW-0812">Transmembrane</keyword>
<protein>
    <submittedName>
        <fullName evidence="2">Uncharacterized protein</fullName>
    </submittedName>
</protein>
<dbReference type="Proteomes" id="UP000319252">
    <property type="component" value="Unassembled WGS sequence"/>
</dbReference>
<gene>
    <name evidence="2" type="ORF">BLONGUMMC1_01432</name>
</gene>
<keyword evidence="1" id="KW-1133">Transmembrane helix</keyword>
<keyword evidence="1" id="KW-0472">Membrane</keyword>
<sequence length="215" mass="24147">MNKIKNLIYQAIAIALLVAGGWFIYKTAAFIIYFFGSLDSDTRNGILALIGVLTVPIITFATQFILSQHQSREQALREKRINFYGQVICLFIDMLTAAKDGVKLPQEELAKGLKSINIGMLSYGSHSFIRAWNRFLRVTSDVSAANGPIMQDKEISNENLSMAAMERLLIAMRKDLGHKTPSSRYGDLIGVMVNDLDYSKIKEADTYINKHYSKI</sequence>
<name>A0A564S1Q1_BIFLI</name>
<feature type="transmembrane region" description="Helical" evidence="1">
    <location>
        <begin position="7"/>
        <end position="25"/>
    </location>
</feature>
<accession>A0A564S1Q1</accession>
<evidence type="ECO:0000256" key="1">
    <source>
        <dbReference type="SAM" id="Phobius"/>
    </source>
</evidence>
<organism evidence="2 3">
    <name type="scientific">Bifidobacterium longum subsp. infantis</name>
    <dbReference type="NCBI Taxonomy" id="1682"/>
    <lineage>
        <taxon>Bacteria</taxon>
        <taxon>Bacillati</taxon>
        <taxon>Actinomycetota</taxon>
        <taxon>Actinomycetes</taxon>
        <taxon>Bifidobacteriales</taxon>
        <taxon>Bifidobacteriaceae</taxon>
        <taxon>Bifidobacterium</taxon>
    </lineage>
</organism>
<proteinExistence type="predicted"/>
<dbReference type="EMBL" id="CABHML010000063">
    <property type="protein sequence ID" value="VUW83925.1"/>
    <property type="molecule type" value="Genomic_DNA"/>
</dbReference>
<feature type="transmembrane region" description="Helical" evidence="1">
    <location>
        <begin position="45"/>
        <end position="66"/>
    </location>
</feature>
<evidence type="ECO:0000313" key="2">
    <source>
        <dbReference type="EMBL" id="VUW83925.1"/>
    </source>
</evidence>
<dbReference type="RefSeq" id="WP_154050461.1">
    <property type="nucleotide sequence ID" value="NZ_CABHML010000063.1"/>
</dbReference>
<reference evidence="2 3" key="1">
    <citation type="submission" date="2019-07" db="EMBL/GenBank/DDBJ databases">
        <authorList>
            <person name="Chang H.-W."/>
            <person name="Raman A."/>
            <person name="Venkatesh S."/>
            <person name="Gehrig J."/>
        </authorList>
    </citation>
    <scope>NUCLEOTIDE SEQUENCE [LARGE SCALE GENOMIC DNA]</scope>
    <source>
        <strain evidence="2">B.longum_ssp_infantis_4</strain>
    </source>
</reference>
<dbReference type="AlphaFoldDB" id="A0A564S1Q1"/>
<evidence type="ECO:0000313" key="3">
    <source>
        <dbReference type="Proteomes" id="UP000319252"/>
    </source>
</evidence>